<evidence type="ECO:0000313" key="1">
    <source>
        <dbReference type="EMBL" id="OBZ95678.1"/>
    </source>
</evidence>
<evidence type="ECO:0000313" key="2">
    <source>
        <dbReference type="Proteomes" id="UP000093111"/>
    </source>
</evidence>
<organism evidence="1 2">
    <name type="scientific">Pararhizobium polonicum</name>
    <dbReference type="NCBI Taxonomy" id="1612624"/>
    <lineage>
        <taxon>Bacteria</taxon>
        <taxon>Pseudomonadati</taxon>
        <taxon>Pseudomonadota</taxon>
        <taxon>Alphaproteobacteria</taxon>
        <taxon>Hyphomicrobiales</taxon>
        <taxon>Rhizobiaceae</taxon>
        <taxon>Rhizobium/Agrobacterium group</taxon>
        <taxon>Pararhizobium</taxon>
    </lineage>
</organism>
<dbReference type="STRING" id="1612624.ADU59_09920"/>
<gene>
    <name evidence="1" type="ORF">ADU59_09920</name>
</gene>
<comment type="caution">
    <text evidence="1">The sequence shown here is derived from an EMBL/GenBank/DDBJ whole genome shotgun (WGS) entry which is preliminary data.</text>
</comment>
<sequence>MPLSLDARMQMIGPISQDHAEAARPTVGAWAVRAENLAAFCNRTLSPETSPITAFVSSEVLWRKPS</sequence>
<dbReference type="AlphaFoldDB" id="A0A1C7P359"/>
<dbReference type="EMBL" id="LGLV01000006">
    <property type="protein sequence ID" value="OBZ95678.1"/>
    <property type="molecule type" value="Genomic_DNA"/>
</dbReference>
<accession>A0A1C7P359</accession>
<keyword evidence="2" id="KW-1185">Reference proteome</keyword>
<name>A0A1C7P359_9HYPH</name>
<reference evidence="1 2" key="1">
    <citation type="journal article" date="2016" name="Syst. Appl. Microbiol.">
        <title>Pararhizobium polonicum sp. nov. isolated from tumors on stone fruit rootstocks.</title>
        <authorList>
            <person name="Pulawska J."/>
            <person name="Kuzmanovic N."/>
            <person name="Willems A."/>
            <person name="Pothier J.F."/>
        </authorList>
    </citation>
    <scope>NUCLEOTIDE SEQUENCE [LARGE SCALE GENOMIC DNA]</scope>
    <source>
        <strain evidence="1 2">F5.1</strain>
    </source>
</reference>
<protein>
    <submittedName>
        <fullName evidence="1">Uncharacterized protein</fullName>
    </submittedName>
</protein>
<proteinExistence type="predicted"/>
<dbReference type="Proteomes" id="UP000093111">
    <property type="component" value="Unassembled WGS sequence"/>
</dbReference>